<dbReference type="Gene3D" id="3.30.470.20">
    <property type="entry name" value="ATP-grasp fold, B domain"/>
    <property type="match status" value="1"/>
</dbReference>
<evidence type="ECO:0000256" key="2">
    <source>
        <dbReference type="ARBA" id="ARBA00022741"/>
    </source>
</evidence>
<dbReference type="SUPFAM" id="SSF56059">
    <property type="entry name" value="Glutathione synthetase ATP-binding domain-like"/>
    <property type="match status" value="1"/>
</dbReference>
<evidence type="ECO:0000313" key="6">
    <source>
        <dbReference type="EMBL" id="GGI16838.1"/>
    </source>
</evidence>
<dbReference type="PANTHER" id="PTHR21621:SF0">
    <property type="entry name" value="BETA-CITRYLGLUTAMATE SYNTHASE B-RELATED"/>
    <property type="match status" value="1"/>
</dbReference>
<dbReference type="OrthoDB" id="9786585at2"/>
<organism evidence="6 7">
    <name type="scientific">Gottfriedia solisilvae</name>
    <dbReference type="NCBI Taxonomy" id="1516104"/>
    <lineage>
        <taxon>Bacteria</taxon>
        <taxon>Bacillati</taxon>
        <taxon>Bacillota</taxon>
        <taxon>Bacilli</taxon>
        <taxon>Bacillales</taxon>
        <taxon>Bacillaceae</taxon>
        <taxon>Gottfriedia</taxon>
    </lineage>
</organism>
<feature type="domain" description="ATP-grasp" evidence="5">
    <location>
        <begin position="105"/>
        <end position="294"/>
    </location>
</feature>
<dbReference type="EMBL" id="BMHB01000002">
    <property type="protein sequence ID" value="GGI16838.1"/>
    <property type="molecule type" value="Genomic_DNA"/>
</dbReference>
<keyword evidence="1" id="KW-0479">Metal-binding</keyword>
<dbReference type="GO" id="GO:0046872">
    <property type="term" value="F:metal ion binding"/>
    <property type="evidence" value="ECO:0007669"/>
    <property type="project" value="UniProtKB-KW"/>
</dbReference>
<dbReference type="GO" id="GO:0005737">
    <property type="term" value="C:cytoplasm"/>
    <property type="evidence" value="ECO:0007669"/>
    <property type="project" value="TreeGrafter"/>
</dbReference>
<comment type="caution">
    <text evidence="6">The sequence shown here is derived from an EMBL/GenBank/DDBJ whole genome shotgun (WGS) entry which is preliminary data.</text>
</comment>
<dbReference type="PROSITE" id="PS50975">
    <property type="entry name" value="ATP_GRASP"/>
    <property type="match status" value="1"/>
</dbReference>
<dbReference type="RefSeq" id="WP_158093295.1">
    <property type="nucleotide sequence ID" value="NZ_NETJ01000004.1"/>
</dbReference>
<evidence type="ECO:0000313" key="7">
    <source>
        <dbReference type="Proteomes" id="UP000626244"/>
    </source>
</evidence>
<gene>
    <name evidence="6" type="ORF">GCM10007380_34960</name>
</gene>
<protein>
    <submittedName>
        <fullName evidence="6">Alpha-L-glutamate ligase</fullName>
    </submittedName>
</protein>
<sequence length="315" mass="35785">MTSLNGWIVYNGHVTSSKFMDLFFNLQDICASKGLNTKLVKHHELVPVIEKGKPILKGLYSEEKPDFIIYWDKDTALARHLEIMGFKVYNSALAIKNCDNKSLTYQILSEYEVPMPKTINAPLVYPSCKVTDYSFYDVVEQELGYPFVLKESYGSFGMQVYLIQNREEFLKKVDELQYVPHLYQEFIESSKGRDMRLYVVGDRVVASMLRSSDTDFRANAELGGDAFAYEPTESQKELALRCAKILGVDFAGIDLLFGENDEAIVCEVNSNAHMKAIMKCTGINVAELIIEYIKNDLIKPKKKSVRLAISSDTKK</sequence>
<keyword evidence="2 4" id="KW-0547">Nucleotide-binding</keyword>
<keyword evidence="3 4" id="KW-0067">ATP-binding</keyword>
<dbReference type="GO" id="GO:0005524">
    <property type="term" value="F:ATP binding"/>
    <property type="evidence" value="ECO:0007669"/>
    <property type="project" value="UniProtKB-UniRule"/>
</dbReference>
<dbReference type="InterPro" id="IPR011761">
    <property type="entry name" value="ATP-grasp"/>
</dbReference>
<evidence type="ECO:0000259" key="5">
    <source>
        <dbReference type="PROSITE" id="PS50975"/>
    </source>
</evidence>
<proteinExistence type="predicted"/>
<evidence type="ECO:0000256" key="3">
    <source>
        <dbReference type="ARBA" id="ARBA00022840"/>
    </source>
</evidence>
<dbReference type="GO" id="GO:0009432">
    <property type="term" value="P:SOS response"/>
    <property type="evidence" value="ECO:0007669"/>
    <property type="project" value="TreeGrafter"/>
</dbReference>
<dbReference type="InterPro" id="IPR004666">
    <property type="entry name" value="Rp_bS6_RimK/Lys_biosynth_LsyX"/>
</dbReference>
<dbReference type="PANTHER" id="PTHR21621">
    <property type="entry name" value="RIBOSOMAL PROTEIN S6 MODIFICATION PROTEIN"/>
    <property type="match status" value="1"/>
</dbReference>
<accession>A0A8J3AN48</accession>
<dbReference type="AlphaFoldDB" id="A0A8J3AN48"/>
<keyword evidence="7" id="KW-1185">Reference proteome</keyword>
<dbReference type="NCBIfam" id="TIGR00768">
    <property type="entry name" value="rimK_fam"/>
    <property type="match status" value="1"/>
</dbReference>
<name>A0A8J3AN48_9BACI</name>
<dbReference type="InterPro" id="IPR013651">
    <property type="entry name" value="ATP-grasp_RimK-type"/>
</dbReference>
<dbReference type="Proteomes" id="UP000626244">
    <property type="component" value="Unassembled WGS sequence"/>
</dbReference>
<keyword evidence="6" id="KW-0436">Ligase</keyword>
<dbReference type="Pfam" id="PF08443">
    <property type="entry name" value="RimK"/>
    <property type="match status" value="1"/>
</dbReference>
<evidence type="ECO:0000256" key="1">
    <source>
        <dbReference type="ARBA" id="ARBA00022723"/>
    </source>
</evidence>
<reference evidence="7" key="1">
    <citation type="journal article" date="2019" name="Int. J. Syst. Evol. Microbiol.">
        <title>The Global Catalogue of Microorganisms (GCM) 10K type strain sequencing project: providing services to taxonomists for standard genome sequencing and annotation.</title>
        <authorList>
            <consortium name="The Broad Institute Genomics Platform"/>
            <consortium name="The Broad Institute Genome Sequencing Center for Infectious Disease"/>
            <person name="Wu L."/>
            <person name="Ma J."/>
        </authorList>
    </citation>
    <scope>NUCLEOTIDE SEQUENCE [LARGE SCALE GENOMIC DNA]</scope>
    <source>
        <strain evidence="7">CGMCC 1.14993</strain>
    </source>
</reference>
<dbReference type="GO" id="GO:0018169">
    <property type="term" value="F:ribosomal S6-glutamic acid ligase activity"/>
    <property type="evidence" value="ECO:0007669"/>
    <property type="project" value="TreeGrafter"/>
</dbReference>
<dbReference type="Gene3D" id="3.40.50.20">
    <property type="match status" value="1"/>
</dbReference>
<evidence type="ECO:0000256" key="4">
    <source>
        <dbReference type="PROSITE-ProRule" id="PRU00409"/>
    </source>
</evidence>